<keyword evidence="4" id="KW-1185">Reference proteome</keyword>
<sequence>MLLSACTMRTIPPTTTTCSSSWYGLAKIFQSDECCTKKTIRKAMYYQHKLEAGYPKDISEVFPGIPDHLDAAVECPKPECDEDSVIFFKKDDIYHYNVKTKAVEKKEFDSMPNCTSAFRFMEHYYCFHGHMFSKFDPKTGDVHGKYPKEARDYFMRCSKFSKDIYDVDMSATPRAPSNKRPISVLNQVDAAMCGPGGVKVIRGNHFYHFDSVMLFVASRALPEQHKVSLELFGCDH</sequence>
<gene>
    <name evidence="3" type="ORF">XENOCAPTIV_019533</name>
</gene>
<proteinExistence type="predicted"/>
<dbReference type="InterPro" id="IPR018487">
    <property type="entry name" value="Hemopexin-like_repeat"/>
</dbReference>
<keyword evidence="1" id="KW-0732">Signal</keyword>
<evidence type="ECO:0000313" key="4">
    <source>
        <dbReference type="Proteomes" id="UP001434883"/>
    </source>
</evidence>
<dbReference type="PROSITE" id="PS51642">
    <property type="entry name" value="HEMOPEXIN_2"/>
    <property type="match status" value="1"/>
</dbReference>
<protein>
    <submittedName>
        <fullName evidence="3">Uncharacterized protein</fullName>
    </submittedName>
</protein>
<accession>A0ABV0QM97</accession>
<comment type="caution">
    <text evidence="3">The sequence shown here is derived from an EMBL/GenBank/DDBJ whole genome shotgun (WGS) entry which is preliminary data.</text>
</comment>
<evidence type="ECO:0000256" key="1">
    <source>
        <dbReference type="ARBA" id="ARBA00022729"/>
    </source>
</evidence>
<dbReference type="SUPFAM" id="SSF50923">
    <property type="entry name" value="Hemopexin-like domain"/>
    <property type="match status" value="2"/>
</dbReference>
<dbReference type="InterPro" id="IPR051298">
    <property type="entry name" value="Heme_transport/Cell_adhesion"/>
</dbReference>
<reference evidence="3 4" key="1">
    <citation type="submission" date="2021-06" db="EMBL/GenBank/DDBJ databases">
        <authorList>
            <person name="Palmer J.M."/>
        </authorList>
    </citation>
    <scope>NUCLEOTIDE SEQUENCE [LARGE SCALE GENOMIC DNA]</scope>
    <source>
        <strain evidence="3 4">XC_2019</strain>
        <tissue evidence="3">Muscle</tissue>
    </source>
</reference>
<dbReference type="InterPro" id="IPR036375">
    <property type="entry name" value="Hemopexin-like_dom_sf"/>
</dbReference>
<dbReference type="Proteomes" id="UP001434883">
    <property type="component" value="Unassembled WGS sequence"/>
</dbReference>
<dbReference type="PANTHER" id="PTHR22917">
    <property type="entry name" value="HEMOPEXIN DOMAIN-CONTAINING PROTEIN"/>
    <property type="match status" value="1"/>
</dbReference>
<feature type="repeat" description="Hemopexin" evidence="2">
    <location>
        <begin position="112"/>
        <end position="157"/>
    </location>
</feature>
<organism evidence="3 4">
    <name type="scientific">Xenoophorus captivus</name>
    <dbReference type="NCBI Taxonomy" id="1517983"/>
    <lineage>
        <taxon>Eukaryota</taxon>
        <taxon>Metazoa</taxon>
        <taxon>Chordata</taxon>
        <taxon>Craniata</taxon>
        <taxon>Vertebrata</taxon>
        <taxon>Euteleostomi</taxon>
        <taxon>Actinopterygii</taxon>
        <taxon>Neopterygii</taxon>
        <taxon>Teleostei</taxon>
        <taxon>Neoteleostei</taxon>
        <taxon>Acanthomorphata</taxon>
        <taxon>Ovalentaria</taxon>
        <taxon>Atherinomorphae</taxon>
        <taxon>Cyprinodontiformes</taxon>
        <taxon>Goodeidae</taxon>
        <taxon>Xenoophorus</taxon>
    </lineage>
</organism>
<name>A0ABV0QM97_9TELE</name>
<dbReference type="Gene3D" id="2.110.10.10">
    <property type="entry name" value="Hemopexin-like domain"/>
    <property type="match status" value="1"/>
</dbReference>
<evidence type="ECO:0000256" key="2">
    <source>
        <dbReference type="PROSITE-ProRule" id="PRU01011"/>
    </source>
</evidence>
<evidence type="ECO:0000313" key="3">
    <source>
        <dbReference type="EMBL" id="MEQ2196966.1"/>
    </source>
</evidence>
<dbReference type="EMBL" id="JAHRIN010017219">
    <property type="protein sequence ID" value="MEQ2196966.1"/>
    <property type="molecule type" value="Genomic_DNA"/>
</dbReference>
<dbReference type="PANTHER" id="PTHR22917:SF10">
    <property type="entry name" value="HEMOPEXIN"/>
    <property type="match status" value="1"/>
</dbReference>